<keyword evidence="1" id="KW-0812">Transmembrane</keyword>
<keyword evidence="1" id="KW-0472">Membrane</keyword>
<feature type="transmembrane region" description="Helical" evidence="1">
    <location>
        <begin position="12"/>
        <end position="36"/>
    </location>
</feature>
<sequence>MPLLRLFGRVGLTAAGAGTLLLAGVCVAVGIGCLRVTAPRRRRGRLGWTRPLLPCPRSWEARGLALRFGAGGCGPAPVILGHAHSGHELLVLLPRQGGNRFGVHPVRASRLVGQDLHE</sequence>
<protein>
    <submittedName>
        <fullName evidence="2">Uncharacterized protein</fullName>
    </submittedName>
</protein>
<dbReference type="Proteomes" id="UP000747399">
    <property type="component" value="Unassembled WGS sequence"/>
</dbReference>
<reference evidence="2" key="1">
    <citation type="journal article" date="2021" name="Proc. Natl. Acad. Sci. U.S.A.">
        <title>Three genomes in the algal genus Volvox reveal the fate of a haploid sex-determining region after a transition to homothallism.</title>
        <authorList>
            <person name="Yamamoto K."/>
            <person name="Hamaji T."/>
            <person name="Kawai-Toyooka H."/>
            <person name="Matsuzaki R."/>
            <person name="Takahashi F."/>
            <person name="Nishimura Y."/>
            <person name="Kawachi M."/>
            <person name="Noguchi H."/>
            <person name="Minakuchi Y."/>
            <person name="Umen J.G."/>
            <person name="Toyoda A."/>
            <person name="Nozaki H."/>
        </authorList>
    </citation>
    <scope>NUCLEOTIDE SEQUENCE</scope>
    <source>
        <strain evidence="2">NIES-3780</strain>
    </source>
</reference>
<keyword evidence="3" id="KW-1185">Reference proteome</keyword>
<evidence type="ECO:0000256" key="1">
    <source>
        <dbReference type="SAM" id="Phobius"/>
    </source>
</evidence>
<organism evidence="2 3">
    <name type="scientific">Volvox africanus</name>
    <dbReference type="NCBI Taxonomy" id="51714"/>
    <lineage>
        <taxon>Eukaryota</taxon>
        <taxon>Viridiplantae</taxon>
        <taxon>Chlorophyta</taxon>
        <taxon>core chlorophytes</taxon>
        <taxon>Chlorophyceae</taxon>
        <taxon>CS clade</taxon>
        <taxon>Chlamydomonadales</taxon>
        <taxon>Volvocaceae</taxon>
        <taxon>Volvox</taxon>
    </lineage>
</organism>
<evidence type="ECO:0000313" key="3">
    <source>
        <dbReference type="Proteomes" id="UP000747399"/>
    </source>
</evidence>
<comment type="caution">
    <text evidence="2">The sequence shown here is derived from an EMBL/GenBank/DDBJ whole genome shotgun (WGS) entry which is preliminary data.</text>
</comment>
<keyword evidence="1" id="KW-1133">Transmembrane helix</keyword>
<evidence type="ECO:0000313" key="2">
    <source>
        <dbReference type="EMBL" id="GIL63166.1"/>
    </source>
</evidence>
<accession>A0A8J4BQ55</accession>
<proteinExistence type="predicted"/>
<name>A0A8J4BQ55_9CHLO</name>
<dbReference type="EMBL" id="BNCO01000055">
    <property type="protein sequence ID" value="GIL63166.1"/>
    <property type="molecule type" value="Genomic_DNA"/>
</dbReference>
<dbReference type="PROSITE" id="PS51257">
    <property type="entry name" value="PROKAR_LIPOPROTEIN"/>
    <property type="match status" value="1"/>
</dbReference>
<gene>
    <name evidence="2" type="ORF">Vafri_17277</name>
</gene>
<dbReference type="AlphaFoldDB" id="A0A8J4BQ55"/>